<evidence type="ECO:0000313" key="3">
    <source>
        <dbReference type="EMBL" id="PJE38046.1"/>
    </source>
</evidence>
<organism evidence="3 4">
    <name type="scientific">Pseudooceanicola lipolyticus</name>
    <dbReference type="NCBI Taxonomy" id="2029104"/>
    <lineage>
        <taxon>Bacteria</taxon>
        <taxon>Pseudomonadati</taxon>
        <taxon>Pseudomonadota</taxon>
        <taxon>Alphaproteobacteria</taxon>
        <taxon>Rhodobacterales</taxon>
        <taxon>Paracoccaceae</taxon>
        <taxon>Pseudooceanicola</taxon>
    </lineage>
</organism>
<dbReference type="Gene3D" id="6.10.30.10">
    <property type="match status" value="1"/>
</dbReference>
<evidence type="ECO:0000256" key="1">
    <source>
        <dbReference type="SAM" id="MobiDB-lite"/>
    </source>
</evidence>
<dbReference type="OrthoDB" id="7323764at2"/>
<dbReference type="PANTHER" id="PTHR34075">
    <property type="entry name" value="BLR3430 PROTEIN"/>
    <property type="match status" value="1"/>
</dbReference>
<comment type="caution">
    <text evidence="3">The sequence shown here is derived from an EMBL/GenBank/DDBJ whole genome shotgun (WGS) entry which is preliminary data.</text>
</comment>
<dbReference type="SUPFAM" id="SSF51735">
    <property type="entry name" value="NAD(P)-binding Rossmann-fold domains"/>
    <property type="match status" value="1"/>
</dbReference>
<keyword evidence="4" id="KW-1185">Reference proteome</keyword>
<evidence type="ECO:0000313" key="4">
    <source>
        <dbReference type="Proteomes" id="UP000231553"/>
    </source>
</evidence>
<dbReference type="Proteomes" id="UP000231553">
    <property type="component" value="Unassembled WGS sequence"/>
</dbReference>
<dbReference type="PANTHER" id="PTHR34075:SF5">
    <property type="entry name" value="BLR3430 PROTEIN"/>
    <property type="match status" value="1"/>
</dbReference>
<accession>A0A2M8J5I8</accession>
<dbReference type="InterPro" id="IPR052513">
    <property type="entry name" value="Thioester_dehydratase-like"/>
</dbReference>
<feature type="region of interest" description="Disordered" evidence="1">
    <location>
        <begin position="1"/>
        <end position="20"/>
    </location>
</feature>
<sequence>MSLPPPPRKNPLLRTATPLLPPQPRSRRAFGLTAAAAEGRFALQKCADCGTVIYPARDACPACLGQSLRFGNVSPGGELLSVTRIHSTADPCFRRLVPIRQGLVRADAGPNLICFLLGDCAPGGRVTLSLKLAPGGDPVVCARPEGAPLSEIEDDPMWRQLTANPEHARVLISDGRHPAAAAMARALLGAGAAQVYAGIAEPWKPSPEADQLAKIDGVEVIDLDPRDERSVAEAAAALAGKIEIVVQCGFHYRPGTVMDANAPLRLKDMMEGGALGLMRLAQAFGQAMMARGADEPRPALAWVNVLSLAARMAHPMAAAHSAAQAAELSLAQSLRATMAPGGIRVINLFHGALDHGWFEAVPPPKVAPGTLGKAVVTALTEGLEDMFIGPEAEDFRDRFNANPKEVERKWWS</sequence>
<reference evidence="3 4" key="1">
    <citation type="journal article" date="2018" name="Int. J. Syst. Evol. Microbiol.">
        <title>Pseudooceanicola lipolyticus sp. nov., a marine alphaproteobacterium, reclassification of Oceanicola flagellatus as Pseudooceanicola flagellatus comb. nov. and emended description of the genus Pseudooceanicola.</title>
        <authorList>
            <person name="Huang M.-M."/>
            <person name="Guo L.-L."/>
            <person name="Wu Y.-H."/>
            <person name="Lai Q.-L."/>
            <person name="Shao Z.-Z."/>
            <person name="Wang C.-S."/>
            <person name="Wu M."/>
            <person name="Xu X.-W."/>
        </authorList>
    </citation>
    <scope>NUCLEOTIDE SEQUENCE [LARGE SCALE GENOMIC DNA]</scope>
    <source>
        <strain evidence="3 4">157</strain>
    </source>
</reference>
<name>A0A2M8J5I8_9RHOB</name>
<dbReference type="Pfam" id="PF13561">
    <property type="entry name" value="adh_short_C2"/>
    <property type="match status" value="1"/>
</dbReference>
<feature type="domain" description="ChsH2 rubredoxin-like zinc ribbon" evidence="2">
    <location>
        <begin position="34"/>
        <end position="68"/>
    </location>
</feature>
<dbReference type="InterPro" id="IPR012340">
    <property type="entry name" value="NA-bd_OB-fold"/>
</dbReference>
<dbReference type="SUPFAM" id="SSF50249">
    <property type="entry name" value="Nucleic acid-binding proteins"/>
    <property type="match status" value="1"/>
</dbReference>
<dbReference type="Gene3D" id="3.40.50.720">
    <property type="entry name" value="NAD(P)-binding Rossmann-like Domain"/>
    <property type="match status" value="1"/>
</dbReference>
<protein>
    <submittedName>
        <fullName evidence="3">Short-chain dehydrogenase</fullName>
    </submittedName>
</protein>
<dbReference type="InterPro" id="IPR002347">
    <property type="entry name" value="SDR_fam"/>
</dbReference>
<evidence type="ECO:0000259" key="2">
    <source>
        <dbReference type="Pfam" id="PF12172"/>
    </source>
</evidence>
<dbReference type="InterPro" id="IPR022002">
    <property type="entry name" value="ChsH2_Znr"/>
</dbReference>
<dbReference type="InterPro" id="IPR036291">
    <property type="entry name" value="NAD(P)-bd_dom_sf"/>
</dbReference>
<gene>
    <name evidence="3" type="ORF">CVM52_03600</name>
</gene>
<dbReference type="Pfam" id="PF12172">
    <property type="entry name" value="zf-ChsH2"/>
    <property type="match status" value="1"/>
</dbReference>
<dbReference type="EMBL" id="PGTB01000005">
    <property type="protein sequence ID" value="PJE38046.1"/>
    <property type="molecule type" value="Genomic_DNA"/>
</dbReference>
<dbReference type="AlphaFoldDB" id="A0A2M8J5I8"/>
<dbReference type="RefSeq" id="WP_100161233.1">
    <property type="nucleotide sequence ID" value="NZ_PGTB01000005.1"/>
</dbReference>
<proteinExistence type="predicted"/>